<dbReference type="KEGG" id="sper:EW093_08105"/>
<proteinExistence type="predicted"/>
<reference evidence="1 2" key="2">
    <citation type="submission" date="2019-09" db="EMBL/GenBank/DDBJ databases">
        <title>Complete Genome Sequence and Methylome Analysis of free living Spirochaetas.</title>
        <authorList>
            <person name="Leshcheva N."/>
            <person name="Mikheeva N."/>
        </authorList>
    </citation>
    <scope>NUCLEOTIDE SEQUENCE [LARGE SCALE GENOMIC DNA]</scope>
    <source>
        <strain evidence="1 2">P</strain>
    </source>
</reference>
<evidence type="ECO:0008006" key="3">
    <source>
        <dbReference type="Google" id="ProtNLM"/>
    </source>
</evidence>
<dbReference type="Proteomes" id="UP000323824">
    <property type="component" value="Chromosome"/>
</dbReference>
<organism evidence="1 2">
    <name type="scientific">Thiospirochaeta perfilievii</name>
    <dbReference type="NCBI Taxonomy" id="252967"/>
    <lineage>
        <taxon>Bacteria</taxon>
        <taxon>Pseudomonadati</taxon>
        <taxon>Spirochaetota</taxon>
        <taxon>Spirochaetia</taxon>
        <taxon>Spirochaetales</taxon>
        <taxon>Spirochaetaceae</taxon>
        <taxon>Thiospirochaeta</taxon>
    </lineage>
</organism>
<dbReference type="OrthoDB" id="256762at2"/>
<dbReference type="RefSeq" id="WP_149567911.1">
    <property type="nucleotide sequence ID" value="NZ_CP035807.1"/>
</dbReference>
<reference evidence="1 2" key="1">
    <citation type="submission" date="2019-02" db="EMBL/GenBank/DDBJ databases">
        <authorList>
            <person name="Fomenkov A."/>
            <person name="Dubinina G."/>
            <person name="Grabovich M."/>
            <person name="Vincze T."/>
            <person name="Roberts R.J."/>
        </authorList>
    </citation>
    <scope>NUCLEOTIDE SEQUENCE [LARGE SCALE GENOMIC DNA]</scope>
    <source>
        <strain evidence="1 2">P</strain>
    </source>
</reference>
<protein>
    <recommendedName>
        <fullName evidence="3">HPr family phosphocarrier protein</fullName>
    </recommendedName>
</protein>
<sequence length="496" mass="57607">MSDFKDVISTHCVRLYGLCLFTINPDYKKYVLNRRFLGRLNMEATWMEETLDSVGARNSEEWFPFREGVSAIKLFSTVTYDVLHVSNSFVNYQLIKSDNNFESDILRVKEDLYDAIVKASSYLVKRAKKCGIHSKGVESIDPQEFSDIDFMVKLERDRRLRHIDNPGKSLIYLATEFLNLKPELSLFHDLSNLKKADYRNFIPESVSEEKLRLVLVRFHNLQSLYDTYLSESDIESADSRLKVLRGHISFIFHMLKSATDFSHYYERHIVPRKTSIFFSSLLPIPVDRFLEITISFFMVYLIEYFDGAEKLCRDVINSYAEIGEVTVSIPPYRGFHVRPSSLVSKIINYYGGEVRMFVNNVEYDPSTPLELFRVNEEINALKRKKLFEYVYSNGLEGLELKSLIETLAKQDLVVIYSDDFELNGIGNNDSAQDYLKNSISFLLASGKIDIKMDIKVKFIGDKRSLNDIQLLSENGYGEDKYGNNIPLPKKLFYFRR</sequence>
<accession>A0A5C1QBB8</accession>
<gene>
    <name evidence="1" type="ORF">EW093_08105</name>
</gene>
<dbReference type="AlphaFoldDB" id="A0A5C1QBB8"/>
<evidence type="ECO:0000313" key="1">
    <source>
        <dbReference type="EMBL" id="QEN04668.1"/>
    </source>
</evidence>
<name>A0A5C1QBB8_9SPIO</name>
<keyword evidence="2" id="KW-1185">Reference proteome</keyword>
<dbReference type="EMBL" id="CP035807">
    <property type="protein sequence ID" value="QEN04668.1"/>
    <property type="molecule type" value="Genomic_DNA"/>
</dbReference>
<evidence type="ECO:0000313" key="2">
    <source>
        <dbReference type="Proteomes" id="UP000323824"/>
    </source>
</evidence>